<organism evidence="1 2">
    <name type="scientific">Dryococelus australis</name>
    <dbReference type="NCBI Taxonomy" id="614101"/>
    <lineage>
        <taxon>Eukaryota</taxon>
        <taxon>Metazoa</taxon>
        <taxon>Ecdysozoa</taxon>
        <taxon>Arthropoda</taxon>
        <taxon>Hexapoda</taxon>
        <taxon>Insecta</taxon>
        <taxon>Pterygota</taxon>
        <taxon>Neoptera</taxon>
        <taxon>Polyneoptera</taxon>
        <taxon>Phasmatodea</taxon>
        <taxon>Verophasmatodea</taxon>
        <taxon>Anareolatae</taxon>
        <taxon>Phasmatidae</taxon>
        <taxon>Eurycanthinae</taxon>
        <taxon>Dryococelus</taxon>
    </lineage>
</organism>
<name>A0ABQ9IDQ4_9NEOP</name>
<proteinExistence type="predicted"/>
<dbReference type="Proteomes" id="UP001159363">
    <property type="component" value="Chromosome 1"/>
</dbReference>
<dbReference type="PANTHER" id="PTHR47331">
    <property type="entry name" value="PHD-TYPE DOMAIN-CONTAINING PROTEIN"/>
    <property type="match status" value="1"/>
</dbReference>
<protein>
    <submittedName>
        <fullName evidence="1">Uncharacterized protein</fullName>
    </submittedName>
</protein>
<gene>
    <name evidence="1" type="ORF">PR048_000114</name>
</gene>
<evidence type="ECO:0000313" key="2">
    <source>
        <dbReference type="Proteomes" id="UP001159363"/>
    </source>
</evidence>
<dbReference type="InterPro" id="IPR008042">
    <property type="entry name" value="Retrotrans_Pao"/>
</dbReference>
<sequence length="476" mass="55270">MPISALWELDMLGIRDPELQTTKEERISAVKYHCERRVTRNMDNIDIFNPDIKHYLTHIPVINNQGTTKVRRGFDASSKVFNRPSLSDCLEQGPNFIEAIPHFLIQFQAKNLFFIFLIYLRHTLEVFGVTSSSFMLVAVIEDHLDIVLRDCECGQNAYSKETTTRLQKSFYVNNFVTRDKQDELHKFMEEFTDIFHEAKFKLRGWEHTSPAVDNSAVIPVLGVLWNRGADTISVNAGIAEIWLGYLTKRKILSAAHKQVDRIGFTAPPILIPKLLIQQPSKYNLNWDGPVPGAVEGSFRKYTKLLHWLNKIAISRCITKEDAMLSLHNFWDACNKHASKFILLKQILGLRPLRRQQSRSLSFWLQLSRPRYHKKELIIWGFMCLIFIFGIKKLPNKKSLSHVAGTLNPTDLTSRGWSANVLFRSKWWERSEWLMQSPSDTSNNHCWYYRHFYQYLKILRLLGGFSGSCTISNTLRT</sequence>
<comment type="caution">
    <text evidence="1">The sequence shown here is derived from an EMBL/GenBank/DDBJ whole genome shotgun (WGS) entry which is preliminary data.</text>
</comment>
<accession>A0ABQ9IDQ4</accession>
<dbReference type="EMBL" id="JARBHB010000001">
    <property type="protein sequence ID" value="KAJ8894807.1"/>
    <property type="molecule type" value="Genomic_DNA"/>
</dbReference>
<reference evidence="1 2" key="1">
    <citation type="submission" date="2023-02" db="EMBL/GenBank/DDBJ databases">
        <title>LHISI_Scaffold_Assembly.</title>
        <authorList>
            <person name="Stuart O.P."/>
            <person name="Cleave R."/>
            <person name="Magrath M.J.L."/>
            <person name="Mikheyev A.S."/>
        </authorList>
    </citation>
    <scope>NUCLEOTIDE SEQUENCE [LARGE SCALE GENOMIC DNA]</scope>
    <source>
        <strain evidence="1">Daus_M_001</strain>
        <tissue evidence="1">Leg muscle</tissue>
    </source>
</reference>
<evidence type="ECO:0000313" key="1">
    <source>
        <dbReference type="EMBL" id="KAJ8894807.1"/>
    </source>
</evidence>
<keyword evidence="2" id="KW-1185">Reference proteome</keyword>
<dbReference type="Pfam" id="PF05380">
    <property type="entry name" value="Peptidase_A17"/>
    <property type="match status" value="1"/>
</dbReference>